<comment type="caution">
    <text evidence="2">The sequence shown here is derived from an EMBL/GenBank/DDBJ whole genome shotgun (WGS) entry which is preliminary data.</text>
</comment>
<keyword evidence="3" id="KW-1185">Reference proteome</keyword>
<protein>
    <recommendedName>
        <fullName evidence="4">Secreted protein</fullName>
    </recommendedName>
</protein>
<organism evidence="2 3">
    <name type="scientific">Solea senegalensis</name>
    <name type="common">Senegalese sole</name>
    <dbReference type="NCBI Taxonomy" id="28829"/>
    <lineage>
        <taxon>Eukaryota</taxon>
        <taxon>Metazoa</taxon>
        <taxon>Chordata</taxon>
        <taxon>Craniata</taxon>
        <taxon>Vertebrata</taxon>
        <taxon>Euteleostomi</taxon>
        <taxon>Actinopterygii</taxon>
        <taxon>Neopterygii</taxon>
        <taxon>Teleostei</taxon>
        <taxon>Neoteleostei</taxon>
        <taxon>Acanthomorphata</taxon>
        <taxon>Carangaria</taxon>
        <taxon>Pleuronectiformes</taxon>
        <taxon>Pleuronectoidei</taxon>
        <taxon>Soleidae</taxon>
        <taxon>Solea</taxon>
    </lineage>
</organism>
<dbReference type="AlphaFoldDB" id="A0AAV6S4Z9"/>
<evidence type="ECO:0000313" key="2">
    <source>
        <dbReference type="EMBL" id="KAG7510916.1"/>
    </source>
</evidence>
<dbReference type="Proteomes" id="UP000693946">
    <property type="component" value="Linkage Group LG16"/>
</dbReference>
<sequence length="59" mass="6814">MSRKVSLSLCVLTHVLNTCRRRLKTKAFLCDVRMSVCRPNTRTKKTPTSDRFTGDQKEV</sequence>
<feature type="region of interest" description="Disordered" evidence="1">
    <location>
        <begin position="40"/>
        <end position="59"/>
    </location>
</feature>
<evidence type="ECO:0000313" key="3">
    <source>
        <dbReference type="Proteomes" id="UP000693946"/>
    </source>
</evidence>
<name>A0AAV6S4Z9_SOLSE</name>
<accession>A0AAV6S4Z9</accession>
<evidence type="ECO:0000256" key="1">
    <source>
        <dbReference type="SAM" id="MobiDB-lite"/>
    </source>
</evidence>
<dbReference type="EMBL" id="JAGKHQ010000008">
    <property type="protein sequence ID" value="KAG7510916.1"/>
    <property type="molecule type" value="Genomic_DNA"/>
</dbReference>
<reference evidence="2 3" key="1">
    <citation type="journal article" date="2021" name="Sci. Rep.">
        <title>Chromosome anchoring in Senegalese sole (Solea senegalensis) reveals sex-associated markers and genome rearrangements in flatfish.</title>
        <authorList>
            <person name="Guerrero-Cozar I."/>
            <person name="Gomez-Garrido J."/>
            <person name="Berbel C."/>
            <person name="Martinez-Blanch J.F."/>
            <person name="Alioto T."/>
            <person name="Claros M.G."/>
            <person name="Gagnaire P.A."/>
            <person name="Manchado M."/>
        </authorList>
    </citation>
    <scope>NUCLEOTIDE SEQUENCE [LARGE SCALE GENOMIC DNA]</scope>
    <source>
        <strain evidence="2">Sse05_10M</strain>
    </source>
</reference>
<proteinExistence type="predicted"/>
<evidence type="ECO:0008006" key="4">
    <source>
        <dbReference type="Google" id="ProtNLM"/>
    </source>
</evidence>
<gene>
    <name evidence="2" type="ORF">JOB18_035900</name>
</gene>